<proteinExistence type="inferred from homology"/>
<feature type="domain" description="Cystatin" evidence="4">
    <location>
        <begin position="2"/>
        <end position="49"/>
    </location>
</feature>
<reference evidence="5 6" key="1">
    <citation type="submission" date="2024-02" db="EMBL/GenBank/DDBJ databases">
        <authorList>
            <person name="Vignale AGUSTIN F."/>
            <person name="Sosa J E."/>
            <person name="Modenutti C."/>
        </authorList>
    </citation>
    <scope>NUCLEOTIDE SEQUENCE [LARGE SCALE GENOMIC DNA]</scope>
</reference>
<dbReference type="AlphaFoldDB" id="A0ABC8UUP9"/>
<sequence length="68" mass="7707">MDVVKAQEQVVSTLHHLTIEAIDAGKKKLYEAKVWVKLWLNFKELQEFKYAGNATSFTPSDVGVKNGR</sequence>
<dbReference type="SUPFAM" id="SSF54403">
    <property type="entry name" value="Cystatin/monellin"/>
    <property type="match status" value="1"/>
</dbReference>
<comment type="caution">
    <text evidence="5">The sequence shown here is derived from an EMBL/GenBank/DDBJ whole genome shotgun (WGS) entry which is preliminary data.</text>
</comment>
<dbReference type="PANTHER" id="PTHR11413:SF103">
    <property type="entry name" value="CYSTEINE PROTEINASE INHIBITOR 12"/>
    <property type="match status" value="1"/>
</dbReference>
<dbReference type="PANTHER" id="PTHR11413">
    <property type="entry name" value="CYSTATIN FAMILY MEMBER"/>
    <property type="match status" value="1"/>
</dbReference>
<dbReference type="Proteomes" id="UP001642360">
    <property type="component" value="Unassembled WGS sequence"/>
</dbReference>
<dbReference type="GO" id="GO:0004869">
    <property type="term" value="F:cysteine-type endopeptidase inhibitor activity"/>
    <property type="evidence" value="ECO:0007669"/>
    <property type="project" value="UniProtKB-KW"/>
</dbReference>
<evidence type="ECO:0000313" key="5">
    <source>
        <dbReference type="EMBL" id="CAK9184796.1"/>
    </source>
</evidence>
<dbReference type="InterPro" id="IPR046350">
    <property type="entry name" value="Cystatin_sf"/>
</dbReference>
<dbReference type="InterPro" id="IPR000010">
    <property type="entry name" value="Cystatin_dom"/>
</dbReference>
<evidence type="ECO:0000256" key="3">
    <source>
        <dbReference type="RuleBase" id="RU362130"/>
    </source>
</evidence>
<evidence type="ECO:0000313" key="6">
    <source>
        <dbReference type="Proteomes" id="UP001642360"/>
    </source>
</evidence>
<accession>A0ABC8UUP9</accession>
<dbReference type="Gene3D" id="3.10.450.10">
    <property type="match status" value="1"/>
</dbReference>
<name>A0ABC8UUP9_9AQUA</name>
<evidence type="ECO:0000259" key="4">
    <source>
        <dbReference type="Pfam" id="PF16845"/>
    </source>
</evidence>
<keyword evidence="2 3" id="KW-0789">Thiol protease inhibitor</keyword>
<gene>
    <name evidence="5" type="ORF">ILEXP_LOCUS55144</name>
</gene>
<organism evidence="5 6">
    <name type="scientific">Ilex paraguariensis</name>
    <name type="common">yerba mate</name>
    <dbReference type="NCBI Taxonomy" id="185542"/>
    <lineage>
        <taxon>Eukaryota</taxon>
        <taxon>Viridiplantae</taxon>
        <taxon>Streptophyta</taxon>
        <taxon>Embryophyta</taxon>
        <taxon>Tracheophyta</taxon>
        <taxon>Spermatophyta</taxon>
        <taxon>Magnoliopsida</taxon>
        <taxon>eudicotyledons</taxon>
        <taxon>Gunneridae</taxon>
        <taxon>Pentapetalae</taxon>
        <taxon>asterids</taxon>
        <taxon>campanulids</taxon>
        <taxon>Aquifoliales</taxon>
        <taxon>Aquifoliaceae</taxon>
        <taxon>Ilex</taxon>
    </lineage>
</organism>
<dbReference type="Pfam" id="PF16845">
    <property type="entry name" value="SQAPI"/>
    <property type="match status" value="1"/>
</dbReference>
<evidence type="ECO:0000256" key="2">
    <source>
        <dbReference type="ARBA" id="ARBA00022704"/>
    </source>
</evidence>
<keyword evidence="6" id="KW-1185">Reference proteome</keyword>
<dbReference type="InterPro" id="IPR027214">
    <property type="entry name" value="Cystatin"/>
</dbReference>
<keyword evidence="1 3" id="KW-0646">Protease inhibitor</keyword>
<protein>
    <recommendedName>
        <fullName evidence="3">Cysteine proteinase inhibitor</fullName>
    </recommendedName>
</protein>
<comment type="similarity">
    <text evidence="3">Belongs to the cystatin family. Phytocystatin subfamily.</text>
</comment>
<dbReference type="EMBL" id="CAUOFW020009080">
    <property type="protein sequence ID" value="CAK9184796.1"/>
    <property type="molecule type" value="Genomic_DNA"/>
</dbReference>
<evidence type="ECO:0000256" key="1">
    <source>
        <dbReference type="ARBA" id="ARBA00022690"/>
    </source>
</evidence>
<dbReference type="CDD" id="cd00042">
    <property type="entry name" value="CY"/>
    <property type="match status" value="1"/>
</dbReference>